<evidence type="ECO:0000313" key="3">
    <source>
        <dbReference type="Proteomes" id="UP000215002"/>
    </source>
</evidence>
<dbReference type="AlphaFoldDB" id="A0A223P2R3"/>
<dbReference type="EMBL" id="CP022743">
    <property type="protein sequence ID" value="ASU36138.1"/>
    <property type="molecule type" value="Genomic_DNA"/>
</dbReference>
<dbReference type="KEGG" id="muc:MuYL_4253"/>
<organism evidence="2 3">
    <name type="scientific">Mucilaginibacter xinganensis</name>
    <dbReference type="NCBI Taxonomy" id="1234841"/>
    <lineage>
        <taxon>Bacteria</taxon>
        <taxon>Pseudomonadati</taxon>
        <taxon>Bacteroidota</taxon>
        <taxon>Sphingobacteriia</taxon>
        <taxon>Sphingobacteriales</taxon>
        <taxon>Sphingobacteriaceae</taxon>
        <taxon>Mucilaginibacter</taxon>
    </lineage>
</organism>
<sequence>MNIAKERSAIDKALDDYRAKLDTISDELFTKNPEDGGWSYAEVYSHILKATLGSSIALERCTHSNCEPTKKGLTLLGCYMMLMGSFPPVRVKMSEALAAKMPAEKISKEDARNLIVKCRKRIDDTAPLIKDSSPNFRSKHPRLGMLTAGQWFKFIRIHLYHHLKQLGRIENKFPAM</sequence>
<dbReference type="Proteomes" id="UP000215002">
    <property type="component" value="Chromosome"/>
</dbReference>
<proteinExistence type="predicted"/>
<dbReference type="Pfam" id="PF12867">
    <property type="entry name" value="DinB_2"/>
    <property type="match status" value="1"/>
</dbReference>
<evidence type="ECO:0000313" key="2">
    <source>
        <dbReference type="EMBL" id="ASU36138.1"/>
    </source>
</evidence>
<gene>
    <name evidence="2" type="ORF">MuYL_4253</name>
</gene>
<dbReference type="SUPFAM" id="SSF109854">
    <property type="entry name" value="DinB/YfiT-like putative metalloenzymes"/>
    <property type="match status" value="1"/>
</dbReference>
<evidence type="ECO:0000259" key="1">
    <source>
        <dbReference type="Pfam" id="PF12867"/>
    </source>
</evidence>
<dbReference type="RefSeq" id="WP_094572212.1">
    <property type="nucleotide sequence ID" value="NZ_CP022743.1"/>
</dbReference>
<dbReference type="InterPro" id="IPR034660">
    <property type="entry name" value="DinB/YfiT-like"/>
</dbReference>
<protein>
    <recommendedName>
        <fullName evidence="1">DinB-like domain-containing protein</fullName>
    </recommendedName>
</protein>
<dbReference type="Gene3D" id="1.20.120.450">
    <property type="entry name" value="dinb family like domain"/>
    <property type="match status" value="1"/>
</dbReference>
<reference evidence="2 3" key="1">
    <citation type="submission" date="2017-08" db="EMBL/GenBank/DDBJ databases">
        <title>Complete genome sequence of Mucilaginibacter sp. strain BJC16-A31.</title>
        <authorList>
            <consortium name="Henan University of Science and Technology"/>
            <person name="You X."/>
        </authorList>
    </citation>
    <scope>NUCLEOTIDE SEQUENCE [LARGE SCALE GENOMIC DNA]</scope>
    <source>
        <strain evidence="2 3">BJC16-A31</strain>
    </source>
</reference>
<name>A0A223P2R3_9SPHI</name>
<keyword evidence="3" id="KW-1185">Reference proteome</keyword>
<accession>A0A223P2R3</accession>
<dbReference type="InterPro" id="IPR024775">
    <property type="entry name" value="DinB-like"/>
</dbReference>
<dbReference type="OrthoDB" id="1495892at2"/>
<feature type="domain" description="DinB-like" evidence="1">
    <location>
        <begin position="10"/>
        <end position="166"/>
    </location>
</feature>